<reference evidence="3" key="1">
    <citation type="submission" date="2022-10" db="EMBL/GenBank/DDBJ databases">
        <title>The complete genomes of actinobacterial strains from the NBC collection.</title>
        <authorList>
            <person name="Joergensen T.S."/>
            <person name="Alvarez Arevalo M."/>
            <person name="Sterndorff E.B."/>
            <person name="Faurdal D."/>
            <person name="Vuksanovic O."/>
            <person name="Mourched A.-S."/>
            <person name="Charusanti P."/>
            <person name="Shaw S."/>
            <person name="Blin K."/>
            <person name="Weber T."/>
        </authorList>
    </citation>
    <scope>NUCLEOTIDE SEQUENCE [LARGE SCALE GENOMIC DNA]</scope>
    <source>
        <strain evidence="3">NBC 01686</strain>
    </source>
</reference>
<evidence type="ECO:0000259" key="2">
    <source>
        <dbReference type="Pfam" id="PF00656"/>
    </source>
</evidence>
<dbReference type="Gene3D" id="3.40.50.1460">
    <property type="match status" value="1"/>
</dbReference>
<feature type="region of interest" description="Disordered" evidence="1">
    <location>
        <begin position="1683"/>
        <end position="1702"/>
    </location>
</feature>
<dbReference type="InterPro" id="IPR011600">
    <property type="entry name" value="Pept_C14_caspase"/>
</dbReference>
<protein>
    <submittedName>
        <fullName evidence="3">Caspase family protein</fullName>
    </submittedName>
</protein>
<feature type="region of interest" description="Disordered" evidence="1">
    <location>
        <begin position="232"/>
        <end position="292"/>
    </location>
</feature>
<feature type="compositionally biased region" description="Low complexity" evidence="1">
    <location>
        <begin position="781"/>
        <end position="791"/>
    </location>
</feature>
<evidence type="ECO:0000313" key="3">
    <source>
        <dbReference type="EMBL" id="WUU53163.1"/>
    </source>
</evidence>
<feature type="domain" description="Peptidase C14 caspase" evidence="2">
    <location>
        <begin position="20"/>
        <end position="228"/>
    </location>
</feature>
<proteinExistence type="predicted"/>
<dbReference type="EMBL" id="CP109207">
    <property type="protein sequence ID" value="WUU53163.1"/>
    <property type="molecule type" value="Genomic_DNA"/>
</dbReference>
<organism evidence="3">
    <name type="scientific">Streptomyces althioticus</name>
    <dbReference type="NCBI Taxonomy" id="83380"/>
    <lineage>
        <taxon>Bacteria</taxon>
        <taxon>Bacillati</taxon>
        <taxon>Actinomycetota</taxon>
        <taxon>Actinomycetes</taxon>
        <taxon>Kitasatosporales</taxon>
        <taxon>Streptomycetaceae</taxon>
        <taxon>Streptomyces</taxon>
        <taxon>Streptomyces althioticus group</taxon>
    </lineage>
</organism>
<feature type="compositionally biased region" description="Low complexity" evidence="1">
    <location>
        <begin position="271"/>
        <end position="285"/>
    </location>
</feature>
<gene>
    <name evidence="3" type="ORF">OIE82_08465</name>
</gene>
<feature type="region of interest" description="Disordered" evidence="1">
    <location>
        <begin position="746"/>
        <end position="796"/>
    </location>
</feature>
<accession>A0ABZ1Y400</accession>
<dbReference type="Pfam" id="PF00656">
    <property type="entry name" value="Peptidase_C14"/>
    <property type="match status" value="1"/>
</dbReference>
<sequence length="1702" mass="185944">MSGVQENPDEEKVAPALSSALLLGGVTYPRSKFAPVPAAATNIERLRQLFADTDVWGLGRLRLFDEKDMTRAEMLDAIGASYMTSKPGGLYVLYFAGHGHYDRRTETLYLAPHDTGDVLTPQNSMVSVADIFRTVAEQEPRAERKLLILDCCFSGGAIESVPVEASNADAERGWFVMSASAKYQTALGDSGKETTFFTGALLTALEGVAENRPSLSAQWVFDTVGGVLKDSPDADGTTLQEPQQSAATWADRPWLRNRRHVAPPPVPHTYPSPAAQPGSAQGSAAVPRPDGFRAWPLPVPDFTGRDLELDDARRRFGQRVVLPVHGPRYAGKSAFVRQLLSSPGIKEAAPPGQPWLLMEMVIPNPSAESPVLGALADALQVSLQDVDHTATGAGDPRRQLVIDRLREHARGHTLLLVIDCGRLGYDSERISDELDELLAHPYFRDTANIVISRVPVEVEGGQQLTLKAPIRLAELTDDEAAEFLTKLLASERVAVDGASVLRHIEDGRLRLPGELYSGANGYRTTKDSVTGSASGTPTPDPEAVATALVEGTTPNLALTLSELGCAFAAPGKQPATPEPLAVLAVWSLTDRLSLPRRVLEDPAVAFPSTILKMLLDSRVLSADGLGSLTIGQASEHALRTLLLTALTGPDNDPFTRPVLTRKRVKDLIPPGLAETGGLDCRLAAAASVLFPTAATALDKDDEQADSVFQAQLRNALGWIEDDAEKRLPALHEVVCDLVVAPKGDALYLPGSKETPVPGQEETTEDTPTRPAEPRPTPATEPIPATAEDPAPASTPHPLFQLYHSVATLTFAARLKGAAAERSESFMAAAEEVATALAACRPGQVPHTLLRSVDTSLEFTGKRLGLTVRLLPVRIQATDLVYEGALERGPGQAGRVTLAVSWLLNTAEALIDANRLDEAKDLVERAHLLATETLRQDDSPRNIQARLQMNSRVSRARSRLLTTPAECRRELLQVVRNAVVGLRITYELHEPLSLWSMRLLDAAVLLLHQSTDDEELDETRSLVMDALDACWGDRRTWPPTLCVAVTRFLRKVHAWCSEPEKTRRGAQEAVTLLERLPLLDRCNLGDRTPRELLVPRDPDTSPSSLHDQDTAAVLSALAQCYGFLARALRDSQKHGAARARQTKAVDRALAAVELAPSPFAYSVWLRQVMDIWRTTARTSEAGEAAERRRKVCVRAVRTWLSQENDHSRPHAMLDLACLDSDWISQGSLRGAAQAPGKDLLMAPPETQQREIERIYGERSHKLRDHRHRYGPSIELCVMETRLEREYRRWTGILEYNVARQQRKEGRGPGPRTKVPVVDNSPVLALFKDASRLWPGDAQLISAEAAFHRYVWSYEKAIELYEHLARTAPNGEVRRMARLSAAEAMLAEVTYAPNRGSAQAQDRLAAAHQHLNSVMGRDSRFSLAAVLGARVALQLNQPVRWQPIDEAFESVVGGDYAGTIGRFLDRRRYGEEHSPSRLSELVRITVKGGGSGGNALSHLFTDYLGNGKEAPSAPEPVETATDTVSPAPADQDMGQYTSEFIGELLLTDFTSVQLLDGLGKLYLDRARDVVERWQQGEGRPLDPASDTARTAAAHARRAYDCFDACRLLQEAHGNESIVIKFERGRAVTLAARYVHNANPFPRALMRGRRDQILQAADLLLTARGHSVGGFNRICSRAVGDNYDVQTRLGLRKPPVPRSGSGPKP</sequence>
<evidence type="ECO:0000256" key="1">
    <source>
        <dbReference type="SAM" id="MobiDB-lite"/>
    </source>
</evidence>
<dbReference type="RefSeq" id="WP_395758511.1">
    <property type="nucleotide sequence ID" value="NZ_CP109207.1"/>
</dbReference>
<name>A0ABZ1Y400_9ACTN</name>
<feature type="compositionally biased region" description="Polar residues" evidence="1">
    <location>
        <begin position="237"/>
        <end position="247"/>
    </location>
</feature>
<feature type="region of interest" description="Disordered" evidence="1">
    <location>
        <begin position="1505"/>
        <end position="1527"/>
    </location>
</feature>